<dbReference type="EMBL" id="FPHK01000011">
    <property type="protein sequence ID" value="SFV54359.1"/>
    <property type="molecule type" value="Genomic_DNA"/>
</dbReference>
<organism evidence="2">
    <name type="scientific">hydrothermal vent metagenome</name>
    <dbReference type="NCBI Taxonomy" id="652676"/>
    <lineage>
        <taxon>unclassified sequences</taxon>
        <taxon>metagenomes</taxon>
        <taxon>ecological metagenomes</taxon>
    </lineage>
</organism>
<dbReference type="AlphaFoldDB" id="A0A1W1BLH1"/>
<gene>
    <name evidence="2" type="ORF">MNB_SM-6-729</name>
</gene>
<dbReference type="InterPro" id="IPR038062">
    <property type="entry name" value="ScdA-like_N_sf"/>
</dbReference>
<reference evidence="2" key="1">
    <citation type="submission" date="2016-10" db="EMBL/GenBank/DDBJ databases">
        <authorList>
            <person name="de Groot N.N."/>
        </authorList>
    </citation>
    <scope>NUCLEOTIDE SEQUENCE</scope>
</reference>
<accession>A0A1W1BLH1</accession>
<feature type="domain" description="DUF1858" evidence="1">
    <location>
        <begin position="4"/>
        <end position="63"/>
    </location>
</feature>
<sequence length="170" mass="19340">MKEITLETKVADLLNDYEGMKDILIKINPKFKKLNNPVLRRTLAKIAGVKQAAVVGGMEPMDLLNQLREAVGQKPVTVESEDVEQATQEEIPEWITQAPKESINANELLDNEDNPLAKSFNILRKFDAGEVLAIESDFRPEPLIEEFEKQGHEVYSQEIEKDKFVTYVKK</sequence>
<dbReference type="InterPro" id="IPR015077">
    <property type="entry name" value="DUF1858"/>
</dbReference>
<dbReference type="Pfam" id="PF08984">
    <property type="entry name" value="DUF1858"/>
    <property type="match status" value="1"/>
</dbReference>
<dbReference type="SUPFAM" id="SSF140683">
    <property type="entry name" value="SP0561-like"/>
    <property type="match status" value="1"/>
</dbReference>
<name>A0A1W1BLH1_9ZZZZ</name>
<dbReference type="Gene3D" id="1.10.3910.10">
    <property type="entry name" value="SP0561-like"/>
    <property type="match status" value="1"/>
</dbReference>
<protein>
    <recommendedName>
        <fullName evidence="1">DUF1858 domain-containing protein</fullName>
    </recommendedName>
</protein>
<evidence type="ECO:0000313" key="2">
    <source>
        <dbReference type="EMBL" id="SFV54359.1"/>
    </source>
</evidence>
<evidence type="ECO:0000259" key="1">
    <source>
        <dbReference type="Pfam" id="PF08984"/>
    </source>
</evidence>
<proteinExistence type="predicted"/>